<dbReference type="Proteomes" id="UP000284842">
    <property type="component" value="Unassembled WGS sequence"/>
</dbReference>
<evidence type="ECO:0000256" key="2">
    <source>
        <dbReference type="SAM" id="Phobius"/>
    </source>
</evidence>
<keyword evidence="2" id="KW-0472">Membrane</keyword>
<sequence>MEKTTYLPDLMATNMPFPTTGAPVSSSRKESKRVERNSAGLNKHTYMDHHIAKHNDLEFLGCTADEFERYYLPFKPSENEMDICVRALKNAKHFDDERERFTHFLRPSCGGNDETKIMPLVEIIASLRHQTLPGRTPNRCTLKSRPDTALKSDIPGANHRIDAWLRELSDIDRPSDEKEIHVSEIAVPMTFKFGCADTDKYQLTIEDDRASIWYFSRSHCVKACSFNFEKEPKRLISVLISLTFATWEELGYDPNVIRHHDGSYIYRLQQTGKEKGFLYFKTITPIFKPQSLGLTGRHTHVWNVEQVTPEDGHRVPGTCVTALKDTWLDSDTMSQSEADIQRNLFHDIRRFAQSDWRCDPRLALDPADQDEDRQRKHSRVLDHLATYLAGDKFKNLFLNIVYDYPGVKLKTVAGGAWDRPNIFDDPSDYDGCPNISSQRCHQPNSTAHPPTQPIPAIRCEPSQPLRKYASKRRYFFVHADVCTPIHKLPTMGDVVDVLKQTVVALWLMFLAGWVHRDVSTGNILALHSSQGWIGKLADLEFAKRFPTTTPESPDLDIGTVYFMPVEIATQTYFTMPAENTNEYDDNYAELPPSASSSSPIQYNPQHDLESVWWILLYFVTICVHHLSSSAYAAQYFGYNATTTRCFLMVSGARQLQTPKFMPELRVFGTRLVRLASRMINLYMKRNENQEAQKPSAYAGTHIYFYNALATLPEDDPDCQWRVIKGTRQGLKRGFKVGITPPSLSRKESECAEGDSGGPNKYTYIGHHIDDHEFLGCTVDEFERYYLPFKPSKNEMDICIEALKNAKHFDDERERFSHFLPREGNNKTNILPLVGMIAVLRKQTLPGRTPNQFSFESRPDTALKSDIPGVNHRIDAFLRDLSERSLSEKDIHLAEIAVPMEFKLGCADTDICQNRRKLLSAAQSIMRDDVRRTWLYGLTIEDDRASMWYFSRSHCVKASSFNVEKEPKRFISVLISLAFATREQLGYDPNVIRHCDGSYVYRLQQTGEGKGFLYFKTITPLFKPQSLRLTGRRTRVWNVEQVAPEEGNGWSRVPGTCVTALKDVWLDSDAMSEAEIQRKLSDDIRLFAKEWRTDPRLALDPPPQNEARQQRHSQVLDHLGTYLAGDKFKDLFLNIIHDYPGVTLKEVAGGAWDRPNIFADPSEEVRYNASPNISLRRHTNSSAPLTQPIRHEPSAPLRKFASKRRYFFVHVDVCTPIDKLPTMGDVVDVLKQTVVALWLMFLAGWVHRDVSTGNILALHSSQGWIGKLADLEFAKRFPTTTPESPDLEIGTVYFMPVEIAMQMHFNAQESVHPSAINTIIFGDNYDECPPSTSSPSRSLIQYNPQHDLESVWWVLLYLVTSCVHHLPSLTYAAKYFGSGHETANRLHLIGFGSPGLFSTFMPQLSAFGILMPLVASSMRQLYMKRNKDQTAQEPGAYANIHFQFYNTLDMLPPQPDWRDIKVGDTIQPPSQPAGQAVHSPMRQPETPVMSDGDEEARPSKRLRADH</sequence>
<feature type="compositionally biased region" description="Basic and acidic residues" evidence="1">
    <location>
        <begin position="1494"/>
        <end position="1505"/>
    </location>
</feature>
<dbReference type="Pfam" id="PF17667">
    <property type="entry name" value="Pkinase_fungal"/>
    <property type="match status" value="2"/>
</dbReference>
<organism evidence="4 5">
    <name type="scientific">Panaeolus cyanescens</name>
    <dbReference type="NCBI Taxonomy" id="181874"/>
    <lineage>
        <taxon>Eukaryota</taxon>
        <taxon>Fungi</taxon>
        <taxon>Dikarya</taxon>
        <taxon>Basidiomycota</taxon>
        <taxon>Agaricomycotina</taxon>
        <taxon>Agaricomycetes</taxon>
        <taxon>Agaricomycetidae</taxon>
        <taxon>Agaricales</taxon>
        <taxon>Agaricineae</taxon>
        <taxon>Galeropsidaceae</taxon>
        <taxon>Panaeolus</taxon>
    </lineage>
</organism>
<dbReference type="SUPFAM" id="SSF56112">
    <property type="entry name" value="Protein kinase-like (PK-like)"/>
    <property type="match status" value="2"/>
</dbReference>
<feature type="transmembrane region" description="Helical" evidence="2">
    <location>
        <begin position="1394"/>
        <end position="1414"/>
    </location>
</feature>
<dbReference type="Gene3D" id="1.10.510.10">
    <property type="entry name" value="Transferase(Phosphotransferase) domain 1"/>
    <property type="match status" value="2"/>
</dbReference>
<evidence type="ECO:0000256" key="1">
    <source>
        <dbReference type="SAM" id="MobiDB-lite"/>
    </source>
</evidence>
<keyword evidence="2" id="KW-1133">Transmembrane helix</keyword>
<feature type="domain" description="Fungal-type protein kinase" evidence="3">
    <location>
        <begin position="203"/>
        <end position="618"/>
    </location>
</feature>
<comment type="caution">
    <text evidence="4">The sequence shown here is derived from an EMBL/GenBank/DDBJ whole genome shotgun (WGS) entry which is preliminary data.</text>
</comment>
<dbReference type="InterPro" id="IPR011009">
    <property type="entry name" value="Kinase-like_dom_sf"/>
</dbReference>
<proteinExistence type="predicted"/>
<reference evidence="4 5" key="1">
    <citation type="journal article" date="2018" name="Evol. Lett.">
        <title>Horizontal gene cluster transfer increased hallucinogenic mushroom diversity.</title>
        <authorList>
            <person name="Reynolds H.T."/>
            <person name="Vijayakumar V."/>
            <person name="Gluck-Thaler E."/>
            <person name="Korotkin H.B."/>
            <person name="Matheny P.B."/>
            <person name="Slot J.C."/>
        </authorList>
    </citation>
    <scope>NUCLEOTIDE SEQUENCE [LARGE SCALE GENOMIC DNA]</scope>
    <source>
        <strain evidence="4 5">2629</strain>
    </source>
</reference>
<keyword evidence="2" id="KW-0812">Transmembrane</keyword>
<name>A0A409YU64_9AGAR</name>
<dbReference type="InterPro" id="IPR040976">
    <property type="entry name" value="Pkinase_fungal"/>
</dbReference>
<feature type="domain" description="Fungal-type protein kinase" evidence="3">
    <location>
        <begin position="877"/>
        <end position="1357"/>
    </location>
</feature>
<evidence type="ECO:0000313" key="5">
    <source>
        <dbReference type="Proteomes" id="UP000284842"/>
    </source>
</evidence>
<dbReference type="PANTHER" id="PTHR38248">
    <property type="entry name" value="FUNK1 6"/>
    <property type="match status" value="1"/>
</dbReference>
<dbReference type="EMBL" id="NHTK01000633">
    <property type="protein sequence ID" value="PPR06508.1"/>
    <property type="molecule type" value="Genomic_DNA"/>
</dbReference>
<dbReference type="OrthoDB" id="3271139at2759"/>
<feature type="region of interest" description="Disordered" evidence="1">
    <location>
        <begin position="1455"/>
        <end position="1505"/>
    </location>
</feature>
<dbReference type="InParanoid" id="A0A409YU64"/>
<protein>
    <recommendedName>
        <fullName evidence="3">Fungal-type protein kinase domain-containing protein</fullName>
    </recommendedName>
</protein>
<gene>
    <name evidence="4" type="ORF">CVT24_002636</name>
</gene>
<keyword evidence="5" id="KW-1185">Reference proteome</keyword>
<evidence type="ECO:0000313" key="4">
    <source>
        <dbReference type="EMBL" id="PPR06508.1"/>
    </source>
</evidence>
<accession>A0A409YU64</accession>
<dbReference type="PANTHER" id="PTHR38248:SF2">
    <property type="entry name" value="FUNK1 11"/>
    <property type="match status" value="1"/>
</dbReference>
<evidence type="ECO:0000259" key="3">
    <source>
        <dbReference type="Pfam" id="PF17667"/>
    </source>
</evidence>